<feature type="domain" description="Chitin-binding type-1" evidence="10">
    <location>
        <begin position="158"/>
        <end position="206"/>
    </location>
</feature>
<feature type="disulfide bond" evidence="7">
    <location>
        <begin position="468"/>
        <end position="480"/>
    </location>
</feature>
<keyword evidence="3" id="KW-0479">Metal-binding</keyword>
<evidence type="ECO:0000256" key="6">
    <source>
        <dbReference type="ARBA" id="ARBA00023277"/>
    </source>
</evidence>
<evidence type="ECO:0000259" key="10">
    <source>
        <dbReference type="PROSITE" id="PS50941"/>
    </source>
</evidence>
<feature type="compositionally biased region" description="Polar residues" evidence="8">
    <location>
        <begin position="140"/>
        <end position="158"/>
    </location>
</feature>
<dbReference type="PANTHER" id="PTHR46471:SF2">
    <property type="entry name" value="CHITIN DEACETYLASE-RELATED"/>
    <property type="match status" value="1"/>
</dbReference>
<feature type="disulfide bond" evidence="7">
    <location>
        <begin position="656"/>
        <end position="670"/>
    </location>
</feature>
<dbReference type="PROSITE" id="PS51677">
    <property type="entry name" value="NODB"/>
    <property type="match status" value="2"/>
</dbReference>
<evidence type="ECO:0000259" key="11">
    <source>
        <dbReference type="PROSITE" id="PS51677"/>
    </source>
</evidence>
<feature type="disulfide bond" evidence="7">
    <location>
        <begin position="459"/>
        <end position="474"/>
    </location>
</feature>
<feature type="domain" description="NodB homology" evidence="11">
    <location>
        <begin position="240"/>
        <end position="436"/>
    </location>
</feature>
<evidence type="ECO:0000313" key="13">
    <source>
        <dbReference type="Proteomes" id="UP001527925"/>
    </source>
</evidence>
<dbReference type="SUPFAM" id="SSF57016">
    <property type="entry name" value="Plant lectins/antimicrobial peptides"/>
    <property type="match status" value="5"/>
</dbReference>
<dbReference type="CDD" id="cd10951">
    <property type="entry name" value="CE4_ClCDA_like"/>
    <property type="match status" value="2"/>
</dbReference>
<comment type="caution">
    <text evidence="12">The sequence shown here is derived from an EMBL/GenBank/DDBJ whole genome shotgun (WGS) entry which is preliminary data.</text>
</comment>
<dbReference type="Gene3D" id="3.20.20.370">
    <property type="entry name" value="Glycoside hydrolase/deacetylase"/>
    <property type="match status" value="2"/>
</dbReference>
<organism evidence="12 13">
    <name type="scientific">Polyrhizophydium stewartii</name>
    <dbReference type="NCBI Taxonomy" id="2732419"/>
    <lineage>
        <taxon>Eukaryota</taxon>
        <taxon>Fungi</taxon>
        <taxon>Fungi incertae sedis</taxon>
        <taxon>Chytridiomycota</taxon>
        <taxon>Chytridiomycota incertae sedis</taxon>
        <taxon>Chytridiomycetes</taxon>
        <taxon>Rhizophydiales</taxon>
        <taxon>Rhizophydiales incertae sedis</taxon>
        <taxon>Polyrhizophydium</taxon>
    </lineage>
</organism>
<feature type="domain" description="Chitin-binding type-1" evidence="10">
    <location>
        <begin position="456"/>
        <end position="500"/>
    </location>
</feature>
<comment type="cofactor">
    <cofactor evidence="1">
        <name>Co(2+)</name>
        <dbReference type="ChEBI" id="CHEBI:48828"/>
    </cofactor>
</comment>
<evidence type="ECO:0008006" key="14">
    <source>
        <dbReference type="Google" id="ProtNLM"/>
    </source>
</evidence>
<keyword evidence="5" id="KW-0378">Hydrolase</keyword>
<feature type="domain" description="Chitin-binding type-1" evidence="10">
    <location>
        <begin position="639"/>
        <end position="683"/>
    </location>
</feature>
<evidence type="ECO:0000256" key="9">
    <source>
        <dbReference type="SAM" id="SignalP"/>
    </source>
</evidence>
<evidence type="ECO:0000256" key="7">
    <source>
        <dbReference type="PROSITE-ProRule" id="PRU00261"/>
    </source>
</evidence>
<keyword evidence="6" id="KW-0119">Carbohydrate metabolism</keyword>
<keyword evidence="13" id="KW-1185">Reference proteome</keyword>
<feature type="chain" id="PRO_5046972673" description="Chitooligosaccharide deacetylase" evidence="9">
    <location>
        <begin position="20"/>
        <end position="926"/>
    </location>
</feature>
<feature type="disulfide bond" evidence="7">
    <location>
        <begin position="177"/>
        <end position="191"/>
    </location>
</feature>
<feature type="disulfide bond" evidence="7">
    <location>
        <begin position="172"/>
        <end position="184"/>
    </location>
</feature>
<feature type="disulfide bond" evidence="7">
    <location>
        <begin position="527"/>
        <end position="539"/>
    </location>
</feature>
<feature type="compositionally biased region" description="Low complexity" evidence="8">
    <location>
        <begin position="561"/>
        <end position="588"/>
    </location>
</feature>
<feature type="disulfide bond" evidence="7">
    <location>
        <begin position="651"/>
        <end position="663"/>
    </location>
</feature>
<dbReference type="SUPFAM" id="SSF88713">
    <property type="entry name" value="Glycoside hydrolase/deacetylase"/>
    <property type="match status" value="2"/>
</dbReference>
<evidence type="ECO:0000256" key="1">
    <source>
        <dbReference type="ARBA" id="ARBA00001941"/>
    </source>
</evidence>
<evidence type="ECO:0000313" key="12">
    <source>
        <dbReference type="EMBL" id="KAL2915341.1"/>
    </source>
</evidence>
<dbReference type="Pfam" id="PF00187">
    <property type="entry name" value="Chitin_bind_1"/>
    <property type="match status" value="5"/>
</dbReference>
<feature type="disulfide bond" evidence="7">
    <location>
        <begin position="532"/>
        <end position="546"/>
    </location>
</feature>
<dbReference type="SMART" id="SM00270">
    <property type="entry name" value="ChtBD1"/>
    <property type="match status" value="5"/>
</dbReference>
<dbReference type="PANTHER" id="PTHR46471">
    <property type="entry name" value="CHITIN DEACETYLASE"/>
    <property type="match status" value="1"/>
</dbReference>
<feature type="disulfide bond" evidence="7">
    <location>
        <begin position="642"/>
        <end position="657"/>
    </location>
</feature>
<keyword evidence="2 7" id="KW-0147">Chitin-binding</keyword>
<dbReference type="Proteomes" id="UP001527925">
    <property type="component" value="Unassembled WGS sequence"/>
</dbReference>
<comment type="caution">
    <text evidence="7">Lacks conserved residue(s) required for the propagation of feature annotation.</text>
</comment>
<evidence type="ECO:0000256" key="3">
    <source>
        <dbReference type="ARBA" id="ARBA00022723"/>
    </source>
</evidence>
<gene>
    <name evidence="12" type="ORF">HK105_205206</name>
</gene>
<feature type="disulfide bond" evidence="7">
    <location>
        <begin position="473"/>
        <end position="487"/>
    </location>
</feature>
<evidence type="ECO:0000256" key="4">
    <source>
        <dbReference type="ARBA" id="ARBA00022729"/>
    </source>
</evidence>
<proteinExistence type="predicted"/>
<dbReference type="Pfam" id="PF01522">
    <property type="entry name" value="Polysacc_deac_1"/>
    <property type="match status" value="2"/>
</dbReference>
<feature type="signal peptide" evidence="9">
    <location>
        <begin position="1"/>
        <end position="19"/>
    </location>
</feature>
<feature type="disulfide bond" evidence="7">
    <location>
        <begin position="608"/>
        <end position="622"/>
    </location>
</feature>
<dbReference type="InterPro" id="IPR002509">
    <property type="entry name" value="NODB_dom"/>
</dbReference>
<feature type="disulfide bond" evidence="7">
    <location>
        <begin position="518"/>
        <end position="533"/>
    </location>
</feature>
<evidence type="ECO:0000256" key="2">
    <source>
        <dbReference type="ARBA" id="ARBA00022669"/>
    </source>
</evidence>
<dbReference type="Gene3D" id="3.30.60.10">
    <property type="entry name" value="Endochitinase-like"/>
    <property type="match status" value="5"/>
</dbReference>
<feature type="domain" description="Chitin-binding type-1" evidence="10">
    <location>
        <begin position="515"/>
        <end position="559"/>
    </location>
</feature>
<accession>A0ABR4N727</accession>
<feature type="domain" description="NodB homology" evidence="11">
    <location>
        <begin position="714"/>
        <end position="910"/>
    </location>
</feature>
<keyword evidence="7" id="KW-1015">Disulfide bond</keyword>
<feature type="domain" description="Chitin-binding type-1" evidence="10">
    <location>
        <begin position="591"/>
        <end position="635"/>
    </location>
</feature>
<dbReference type="CDD" id="cd00035">
    <property type="entry name" value="ChtBD1"/>
    <property type="match status" value="4"/>
</dbReference>
<dbReference type="PROSITE" id="PS50941">
    <property type="entry name" value="CHIT_BIND_I_2"/>
    <property type="match status" value="5"/>
</dbReference>
<dbReference type="EMBL" id="JADGIZ020000025">
    <property type="protein sequence ID" value="KAL2915341.1"/>
    <property type="molecule type" value="Genomic_DNA"/>
</dbReference>
<dbReference type="InterPro" id="IPR001002">
    <property type="entry name" value="Chitin-bd_1"/>
</dbReference>
<feature type="disulfide bond" evidence="7">
    <location>
        <begin position="594"/>
        <end position="609"/>
    </location>
</feature>
<protein>
    <recommendedName>
        <fullName evidence="14">Chitooligosaccharide deacetylase</fullName>
    </recommendedName>
</protein>
<name>A0ABR4N727_9FUNG</name>
<sequence>MVAVLCILSALALVSRVLTLPVGQRPDAPSHKLLLARDAELSASKSGAAQRRIRVVRRRRTVDTSLDASSSDLSNDSSLDWLEDGEVYEIDDDQGTADEETSLDDDTQVVDQQAEDDGQSGGEINTTDKETDVGDDESTSSDQQGNADGSSSAAVSTDGTCGVAAGKQAKRCPQGTCCSKYGYCGTTDDHCMVNQGCNALFGICKGPTSGSSPSPGTPAQFPAPDARKAAKYIDACTKPRTFALTFDDGPSQYFARLLDVLKAKNVKATFFVNGKNYADLTQAADKAKLKRAFDEGHQIASHTLTHVDLTTVDTARIWQEMTDNDSLIKDSIGKRPTYMRPPFGSYSQPILNALGTWGYKVIGWNADSKDFEHTGKANFMQLNQMSYDSDLKSVGAVIPGTPLLTLQHDHVPEDSTPDGWAAKVIDKYRALGYKFVTVGECLGDSSAGWYHSSAADPRCGPQGGNARCANNLCCSYVGYCNNTPEHCGAGCQAAFGRCGLTSTSSPTSSPTPAVDPRCGPQGGNAVCANNMCCSYLGYCNNTPAHCGTGCQTPFGRCGTASTTSAPKTTSSTTRAATSTTSSATSPTPSVDPRCGPQGGNAVCANNMCCSYLGYCNNTPAHCGTGCQTPFGRCDSTTPSQACGSSAGGASCPDNQCCSYLGFCGTTEVHCGISCQQLFGRCGFSTMPASAPVGSFPAPVASKAAAFINRCTQDNVFALTFDDGPSQYFARLLDVLKAKNVKVTFFVNGKNRGDLDRDADKANLKRAFDEGHQIASHTLTHIDLAVTNSSQMWSQMKINDDLIKAVIGKRPVYMRPPFGRTSTGALTALGTWGYKVIGWNADSKDFEHIGKPDFIALDQANYDSDLQSIGAVIPGTSLMTLQHDYVPEDSQTSGWAEYVINKYTALGYKFVTVGECLRDSPANWYRD</sequence>
<evidence type="ECO:0000256" key="8">
    <source>
        <dbReference type="SAM" id="MobiDB-lite"/>
    </source>
</evidence>
<feature type="disulfide bond" evidence="7">
    <location>
        <begin position="603"/>
        <end position="615"/>
    </location>
</feature>
<feature type="region of interest" description="Disordered" evidence="8">
    <location>
        <begin position="561"/>
        <end position="592"/>
    </location>
</feature>
<feature type="compositionally biased region" description="Acidic residues" evidence="8">
    <location>
        <begin position="92"/>
        <end position="118"/>
    </location>
</feature>
<reference evidence="12 13" key="1">
    <citation type="submission" date="2023-09" db="EMBL/GenBank/DDBJ databases">
        <title>Pangenome analysis of Batrachochytrium dendrobatidis and related Chytrids.</title>
        <authorList>
            <person name="Yacoub M.N."/>
            <person name="Stajich J.E."/>
            <person name="James T.Y."/>
        </authorList>
    </citation>
    <scope>NUCLEOTIDE SEQUENCE [LARGE SCALE GENOMIC DNA]</scope>
    <source>
        <strain evidence="12 13">JEL0888</strain>
    </source>
</reference>
<keyword evidence="4 9" id="KW-0732">Signal</keyword>
<dbReference type="InterPro" id="IPR036861">
    <property type="entry name" value="Endochitinase-like_sf"/>
</dbReference>
<dbReference type="InterPro" id="IPR011330">
    <property type="entry name" value="Glyco_hydro/deAcase_b/a-brl"/>
</dbReference>
<evidence type="ECO:0000256" key="5">
    <source>
        <dbReference type="ARBA" id="ARBA00022801"/>
    </source>
</evidence>
<feature type="region of interest" description="Disordered" evidence="8">
    <location>
        <begin position="92"/>
        <end position="158"/>
    </location>
</feature>